<name>A0A8S0U1P7_OLEEU</name>
<evidence type="ECO:0000313" key="1">
    <source>
        <dbReference type="EMBL" id="CAA3011978.1"/>
    </source>
</evidence>
<dbReference type="EMBL" id="CACTIH010007386">
    <property type="protein sequence ID" value="CAA3011978.1"/>
    <property type="molecule type" value="Genomic_DNA"/>
</dbReference>
<organism evidence="1 2">
    <name type="scientific">Olea europaea subsp. europaea</name>
    <dbReference type="NCBI Taxonomy" id="158383"/>
    <lineage>
        <taxon>Eukaryota</taxon>
        <taxon>Viridiplantae</taxon>
        <taxon>Streptophyta</taxon>
        <taxon>Embryophyta</taxon>
        <taxon>Tracheophyta</taxon>
        <taxon>Spermatophyta</taxon>
        <taxon>Magnoliopsida</taxon>
        <taxon>eudicotyledons</taxon>
        <taxon>Gunneridae</taxon>
        <taxon>Pentapetalae</taxon>
        <taxon>asterids</taxon>
        <taxon>lamiids</taxon>
        <taxon>Lamiales</taxon>
        <taxon>Oleaceae</taxon>
        <taxon>Oleeae</taxon>
        <taxon>Olea</taxon>
    </lineage>
</organism>
<reference evidence="1 2" key="1">
    <citation type="submission" date="2019-12" db="EMBL/GenBank/DDBJ databases">
        <authorList>
            <person name="Alioto T."/>
            <person name="Alioto T."/>
            <person name="Gomez Garrido J."/>
        </authorList>
    </citation>
    <scope>NUCLEOTIDE SEQUENCE [LARGE SCALE GENOMIC DNA]</scope>
</reference>
<sequence length="142" mass="16566">MAYRGHVDVPDVERPNRELDHRDIENEALCMEVQQFNSNRRIFKSGDERQQIRNPRKKIHMMTKKRKLWGLLQSGSSAQPHELRRWSLHHWQRPTLAAAKHCSSEARNYLGGGVLPLLDGDGNRLIHTRRHNKRKGDSLGFS</sequence>
<evidence type="ECO:0000313" key="2">
    <source>
        <dbReference type="Proteomes" id="UP000594638"/>
    </source>
</evidence>
<accession>A0A8S0U1P7</accession>
<dbReference type="Proteomes" id="UP000594638">
    <property type="component" value="Unassembled WGS sequence"/>
</dbReference>
<comment type="caution">
    <text evidence="1">The sequence shown here is derived from an EMBL/GenBank/DDBJ whole genome shotgun (WGS) entry which is preliminary data.</text>
</comment>
<proteinExistence type="predicted"/>
<gene>
    <name evidence="1" type="ORF">OLEA9_A022792</name>
</gene>
<protein>
    <submittedName>
        <fullName evidence="1">Uncharacterized protein</fullName>
    </submittedName>
</protein>
<dbReference type="Gramene" id="OE9A022792T1">
    <property type="protein sequence ID" value="OE9A022792C1"/>
    <property type="gene ID" value="OE9A022792"/>
</dbReference>
<dbReference type="AlphaFoldDB" id="A0A8S0U1P7"/>
<keyword evidence="2" id="KW-1185">Reference proteome</keyword>